<dbReference type="RefSeq" id="WP_248429417.1">
    <property type="nucleotide sequence ID" value="NZ_JALNUB010000030.1"/>
</dbReference>
<feature type="coiled-coil region" evidence="1">
    <location>
        <begin position="444"/>
        <end position="500"/>
    </location>
</feature>
<keyword evidence="1" id="KW-0175">Coiled coil</keyword>
<sequence>YCQQPFGVIGDLVELAFFTTFTLSRKYSVSKVPNHAKRQDVSHNYKKNPEMLEQNINESFLMLLIEKEGVIETSKIAIENHFESEKIEINRLCNGSNDNINEIINFINNSLKPKIDNKEFNYCKELDKPYQSVKINIVASTENIYNKKNQIIANENFFGGSRNRYKLEVEFIELKKQIKEEVELWFKVFNIDFAYEIAKKTPNMLVYSHRISGWSNPEYQITKNLKQQVKTNFGYGSVSYFYSLLTFKNIQITPLSEWIEYQKSNFSEVIRYTKSFSSKTPKYDRQNRLLYYKTQIENSYWHYAIEFTNKAANLSLVNEKEFVEKYIIQECEKMVNGLEMFYNDSEFYFIDENQIKIEKEEIIRKRIDFKGYELIDFRTEKIIGALDFILKINEYNSIIPTDLYIERILILNQKFIPTVFKALENQNLERKLAINNYNSFIPSHNQLIRRQNFYENEKLRLRNEFYVKYEKEYNEFLESMNKSLEELKEHNHKIELHTDNVKKLKIYITKYQEIVKNNCG</sequence>
<dbReference type="AlphaFoldDB" id="A0A9X1XTY5"/>
<keyword evidence="3" id="KW-1185">Reference proteome</keyword>
<gene>
    <name evidence="2" type="ORF">MW871_16125</name>
</gene>
<evidence type="ECO:0000313" key="3">
    <source>
        <dbReference type="Proteomes" id="UP001139260"/>
    </source>
</evidence>
<evidence type="ECO:0000256" key="1">
    <source>
        <dbReference type="SAM" id="Coils"/>
    </source>
</evidence>
<proteinExistence type="predicted"/>
<name>A0A9X1XTY5_9FLAO</name>
<reference evidence="2" key="1">
    <citation type="submission" date="2022-04" db="EMBL/GenBank/DDBJ databases">
        <title>Flavobacterium pygoscelis sp. nov. isolated from Chinstrap chick (Pygoscelis antarcticus).</title>
        <authorList>
            <person name="Irgang R."/>
            <person name="Poblete-Morales M."/>
            <person name="Avendano-Herrera R."/>
        </authorList>
    </citation>
    <scope>NUCLEOTIDE SEQUENCE</scope>
    <source>
        <strain evidence="2">I-SCBP12n</strain>
    </source>
</reference>
<organism evidence="2 3">
    <name type="scientific">Flavobacterium pygoscelis</name>
    <dbReference type="NCBI Taxonomy" id="2893176"/>
    <lineage>
        <taxon>Bacteria</taxon>
        <taxon>Pseudomonadati</taxon>
        <taxon>Bacteroidota</taxon>
        <taxon>Flavobacteriia</taxon>
        <taxon>Flavobacteriales</taxon>
        <taxon>Flavobacteriaceae</taxon>
        <taxon>Flavobacterium</taxon>
    </lineage>
</organism>
<dbReference type="Proteomes" id="UP001139260">
    <property type="component" value="Unassembled WGS sequence"/>
</dbReference>
<protein>
    <submittedName>
        <fullName evidence="2">Uncharacterized protein</fullName>
    </submittedName>
</protein>
<comment type="caution">
    <text evidence="2">The sequence shown here is derived from an EMBL/GenBank/DDBJ whole genome shotgun (WGS) entry which is preliminary data.</text>
</comment>
<evidence type="ECO:0000313" key="2">
    <source>
        <dbReference type="EMBL" id="MCK8143420.1"/>
    </source>
</evidence>
<accession>A0A9X1XTY5</accession>
<dbReference type="EMBL" id="JALNUB010000030">
    <property type="protein sequence ID" value="MCK8143420.1"/>
    <property type="molecule type" value="Genomic_DNA"/>
</dbReference>
<feature type="non-terminal residue" evidence="2">
    <location>
        <position position="1"/>
    </location>
</feature>